<accession>A0A9E8ZIN5</accession>
<proteinExistence type="predicted"/>
<reference evidence="1" key="1">
    <citation type="submission" date="2022-12" db="EMBL/GenBank/DDBJ databases">
        <title>Polyphasic identification of a Novel Hot-Spring Cyanobacterium Ocullathermofonsia sinensis gen nov. sp. nov. and Genomic Insights on its Adaptations to the Thermal Habitat.</title>
        <authorList>
            <person name="Daroch M."/>
            <person name="Tang J."/>
            <person name="Jiang Y."/>
        </authorList>
    </citation>
    <scope>NUCLEOTIDE SEQUENCE</scope>
    <source>
        <strain evidence="1">PKUAC-SCTA174</strain>
    </source>
</reference>
<dbReference type="AlphaFoldDB" id="A0A9E8ZIN5"/>
<dbReference type="KEGG" id="tsin:OXH18_10765"/>
<protein>
    <submittedName>
        <fullName evidence="1">Uncharacterized protein</fullName>
    </submittedName>
</protein>
<name>A0A9E8ZIN5_9CYAN</name>
<keyword evidence="2" id="KW-1185">Reference proteome</keyword>
<dbReference type="EMBL" id="CP113797">
    <property type="protein sequence ID" value="WAL62444.1"/>
    <property type="molecule type" value="Genomic_DNA"/>
</dbReference>
<gene>
    <name evidence="1" type="ORF">OXH18_10765</name>
</gene>
<organism evidence="1 2">
    <name type="scientific">Thermocoleostomius sinensis A174</name>
    <dbReference type="NCBI Taxonomy" id="2016057"/>
    <lineage>
        <taxon>Bacteria</taxon>
        <taxon>Bacillati</taxon>
        <taxon>Cyanobacteriota</taxon>
        <taxon>Cyanophyceae</taxon>
        <taxon>Oculatellales</taxon>
        <taxon>Oculatellaceae</taxon>
        <taxon>Thermocoleostomius</taxon>
    </lineage>
</organism>
<dbReference type="RefSeq" id="WP_268612784.1">
    <property type="nucleotide sequence ID" value="NZ_CP113797.1"/>
</dbReference>
<evidence type="ECO:0000313" key="2">
    <source>
        <dbReference type="Proteomes" id="UP001163152"/>
    </source>
</evidence>
<evidence type="ECO:0000313" key="1">
    <source>
        <dbReference type="EMBL" id="WAL62444.1"/>
    </source>
</evidence>
<dbReference type="Proteomes" id="UP001163152">
    <property type="component" value="Chromosome"/>
</dbReference>
<sequence length="72" mass="8273">MSQTATFQLSAATGLTQDFTRSEADAGALPNRIDEEVRRNFNSKILQDRIALRMATQSEELFFEEMNERAFR</sequence>